<sequence length="250" mass="28177">MTDNYHVKRPYLLLILIELALIIFVAGGSAYVSIAELTHPLAPFLGFVPIALFLLIYLSIKKRWQSFFFSNLRELTAKQWLDYFPLLLILIVLLVGNQGFQSQPPAYFVYLLLSQLLLVGFVEETLFRGMMLRALIQKGKMYAVILSSVLFGVTHALQALGGQSLEDTLLQIVYAFLVGFVLALLVAKNRAIQLTILFHGLHNFINFTGNTPSTHLYDYIVLAILVAQLIWLLLSPRNYSVLKESAQIVS</sequence>
<keyword evidence="4" id="KW-1185">Reference proteome</keyword>
<feature type="transmembrane region" description="Helical" evidence="1">
    <location>
        <begin position="40"/>
        <end position="60"/>
    </location>
</feature>
<feature type="domain" description="CAAX prenyl protease 2/Lysostaphin resistance protein A-like" evidence="2">
    <location>
        <begin position="107"/>
        <end position="205"/>
    </location>
</feature>
<dbReference type="Pfam" id="PF02517">
    <property type="entry name" value="Rce1-like"/>
    <property type="match status" value="1"/>
</dbReference>
<comment type="caution">
    <text evidence="3">The sequence shown here is derived from an EMBL/GenBank/DDBJ whole genome shotgun (WGS) entry which is preliminary data.</text>
</comment>
<accession>A0A920CZW5</accession>
<keyword evidence="1" id="KW-0812">Transmembrane</keyword>
<proteinExistence type="predicted"/>
<dbReference type="PANTHER" id="PTHR36435:SF1">
    <property type="entry name" value="CAAX AMINO TERMINAL PROTEASE FAMILY PROTEIN"/>
    <property type="match status" value="1"/>
</dbReference>
<dbReference type="InterPro" id="IPR052710">
    <property type="entry name" value="CAAX_protease"/>
</dbReference>
<evidence type="ECO:0000259" key="2">
    <source>
        <dbReference type="Pfam" id="PF02517"/>
    </source>
</evidence>
<feature type="transmembrane region" description="Helical" evidence="1">
    <location>
        <begin position="169"/>
        <end position="187"/>
    </location>
</feature>
<organism evidence="3 4">
    <name type="scientific">Paenibacillus montaniterrae</name>
    <dbReference type="NCBI Taxonomy" id="429341"/>
    <lineage>
        <taxon>Bacteria</taxon>
        <taxon>Bacillati</taxon>
        <taxon>Bacillota</taxon>
        <taxon>Bacilli</taxon>
        <taxon>Bacillales</taxon>
        <taxon>Paenibacillaceae</taxon>
        <taxon>Paenibacillus</taxon>
    </lineage>
</organism>
<dbReference type="GO" id="GO:0004175">
    <property type="term" value="F:endopeptidase activity"/>
    <property type="evidence" value="ECO:0007669"/>
    <property type="project" value="UniProtKB-ARBA"/>
</dbReference>
<feature type="transmembrane region" description="Helical" evidence="1">
    <location>
        <begin position="216"/>
        <end position="234"/>
    </location>
</feature>
<feature type="transmembrane region" description="Helical" evidence="1">
    <location>
        <begin position="12"/>
        <end position="34"/>
    </location>
</feature>
<protein>
    <recommendedName>
        <fullName evidence="2">CAAX prenyl protease 2/Lysostaphin resistance protein A-like domain-containing protein</fullName>
    </recommendedName>
</protein>
<dbReference type="Proteomes" id="UP000683139">
    <property type="component" value="Unassembled WGS sequence"/>
</dbReference>
<evidence type="ECO:0000256" key="1">
    <source>
        <dbReference type="SAM" id="Phobius"/>
    </source>
</evidence>
<reference evidence="3" key="1">
    <citation type="submission" date="2021-03" db="EMBL/GenBank/DDBJ databases">
        <title>Antimicrobial resistance genes in bacteria isolated from Japanese honey, and their potential for conferring macrolide and lincosamide resistance in the American foulbrood pathogen Paenibacillus larvae.</title>
        <authorList>
            <person name="Okamoto M."/>
            <person name="Kumagai M."/>
            <person name="Kanamori H."/>
            <person name="Takamatsu D."/>
        </authorList>
    </citation>
    <scope>NUCLEOTIDE SEQUENCE</scope>
    <source>
        <strain evidence="3">J40TS1</strain>
    </source>
</reference>
<name>A0A920CZW5_9BACL</name>
<feature type="transmembrane region" description="Helical" evidence="1">
    <location>
        <begin position="106"/>
        <end position="127"/>
    </location>
</feature>
<feature type="transmembrane region" description="Helical" evidence="1">
    <location>
        <begin position="80"/>
        <end position="100"/>
    </location>
</feature>
<feature type="transmembrane region" description="Helical" evidence="1">
    <location>
        <begin position="139"/>
        <end position="157"/>
    </location>
</feature>
<dbReference type="PANTHER" id="PTHR36435">
    <property type="entry name" value="SLR1288 PROTEIN"/>
    <property type="match status" value="1"/>
</dbReference>
<evidence type="ECO:0000313" key="4">
    <source>
        <dbReference type="Proteomes" id="UP000683139"/>
    </source>
</evidence>
<dbReference type="InterPro" id="IPR003675">
    <property type="entry name" value="Rce1/LyrA-like_dom"/>
</dbReference>
<dbReference type="AlphaFoldDB" id="A0A920CZW5"/>
<dbReference type="RefSeq" id="WP_213519577.1">
    <property type="nucleotide sequence ID" value="NZ_BOSE01000011.1"/>
</dbReference>
<evidence type="ECO:0000313" key="3">
    <source>
        <dbReference type="EMBL" id="GIP18920.1"/>
    </source>
</evidence>
<gene>
    <name evidence="3" type="ORF">J40TS1_45620</name>
</gene>
<keyword evidence="1" id="KW-0472">Membrane</keyword>
<dbReference type="EMBL" id="BOSE01000011">
    <property type="protein sequence ID" value="GIP18920.1"/>
    <property type="molecule type" value="Genomic_DNA"/>
</dbReference>
<dbReference type="GO" id="GO:0080120">
    <property type="term" value="P:CAAX-box protein maturation"/>
    <property type="evidence" value="ECO:0007669"/>
    <property type="project" value="UniProtKB-ARBA"/>
</dbReference>
<keyword evidence="1" id="KW-1133">Transmembrane helix</keyword>